<sequence>MKISSLKSWIVLFPKNMKSCPARRFCPYPLRCSDMLTLFFGIIHLLCRHCLELWSHGFFTH</sequence>
<dbReference type="AlphaFoldDB" id="A0A3P5ZQQ0"/>
<protein>
    <submittedName>
        <fullName evidence="1">Uncharacterized protein</fullName>
    </submittedName>
</protein>
<reference evidence="2" key="1">
    <citation type="submission" date="2018-11" db="EMBL/GenBank/DDBJ databases">
        <authorList>
            <consortium name="Genoscope - CEA"/>
            <person name="William W."/>
        </authorList>
    </citation>
    <scope>NUCLEOTIDE SEQUENCE</scope>
</reference>
<accession>A0A3P5ZQQ0</accession>
<evidence type="ECO:0000313" key="2">
    <source>
        <dbReference type="EMBL" id="VDC77834.1"/>
    </source>
</evidence>
<evidence type="ECO:0000313" key="1">
    <source>
        <dbReference type="EMBL" id="CAG7890669.1"/>
    </source>
</evidence>
<dbReference type="EMBL" id="LR031571">
    <property type="protein sequence ID" value="VDC77834.1"/>
    <property type="molecule type" value="Genomic_DNA"/>
</dbReference>
<proteinExistence type="predicted"/>
<gene>
    <name evidence="2" type="ORF">BRAA01T04336Z</name>
    <name evidence="1" type="ORF">BRAPAZ1V2_A01P47450.2</name>
</gene>
<dbReference type="Gramene" id="A01p47450.2_BraZ1">
    <property type="protein sequence ID" value="A01p47450.2_BraZ1.CDS.1"/>
    <property type="gene ID" value="A01g47450.2_BraZ1"/>
</dbReference>
<dbReference type="EMBL" id="LS974617">
    <property type="protein sequence ID" value="CAG7890669.1"/>
    <property type="molecule type" value="Genomic_DNA"/>
</dbReference>
<dbReference type="Proteomes" id="UP000694005">
    <property type="component" value="Chromosome A01"/>
</dbReference>
<organism evidence="2">
    <name type="scientific">Brassica campestris</name>
    <name type="common">Field mustard</name>
    <dbReference type="NCBI Taxonomy" id="3711"/>
    <lineage>
        <taxon>Eukaryota</taxon>
        <taxon>Viridiplantae</taxon>
        <taxon>Streptophyta</taxon>
        <taxon>Embryophyta</taxon>
        <taxon>Tracheophyta</taxon>
        <taxon>Spermatophyta</taxon>
        <taxon>Magnoliopsida</taxon>
        <taxon>eudicotyledons</taxon>
        <taxon>Gunneridae</taxon>
        <taxon>Pentapetalae</taxon>
        <taxon>rosids</taxon>
        <taxon>malvids</taxon>
        <taxon>Brassicales</taxon>
        <taxon>Brassicaceae</taxon>
        <taxon>Brassiceae</taxon>
        <taxon>Brassica</taxon>
    </lineage>
</organism>
<name>A0A3P5ZQQ0_BRACM</name>